<dbReference type="Pfam" id="PF20434">
    <property type="entry name" value="BD-FAE"/>
    <property type="match status" value="1"/>
</dbReference>
<keyword evidence="2" id="KW-0378">Hydrolase</keyword>
<dbReference type="EMBL" id="JBHULH010000001">
    <property type="protein sequence ID" value="MFD2566055.1"/>
    <property type="molecule type" value="Genomic_DNA"/>
</dbReference>
<dbReference type="Gene3D" id="3.40.50.1820">
    <property type="entry name" value="alpha/beta hydrolase"/>
    <property type="match status" value="1"/>
</dbReference>
<dbReference type="GO" id="GO:0016787">
    <property type="term" value="F:hydrolase activity"/>
    <property type="evidence" value="ECO:0007669"/>
    <property type="project" value="UniProtKB-KW"/>
</dbReference>
<organism evidence="2 3">
    <name type="scientific">Pseudotenacibaculum haliotis</name>
    <dbReference type="NCBI Taxonomy" id="1862138"/>
    <lineage>
        <taxon>Bacteria</taxon>
        <taxon>Pseudomonadati</taxon>
        <taxon>Bacteroidota</taxon>
        <taxon>Flavobacteriia</taxon>
        <taxon>Flavobacteriales</taxon>
        <taxon>Flavobacteriaceae</taxon>
        <taxon>Pseudotenacibaculum</taxon>
    </lineage>
</organism>
<accession>A0ABW5LMT2</accession>
<feature type="domain" description="BD-FAE-like" evidence="1">
    <location>
        <begin position="47"/>
        <end position="256"/>
    </location>
</feature>
<protein>
    <submittedName>
        <fullName evidence="2">Alpha/beta hydrolase</fullName>
    </submittedName>
</protein>
<evidence type="ECO:0000259" key="1">
    <source>
        <dbReference type="Pfam" id="PF20434"/>
    </source>
</evidence>
<name>A0ABW5LMT2_9FLAO</name>
<dbReference type="RefSeq" id="WP_379664777.1">
    <property type="nucleotide sequence ID" value="NZ_JBHULH010000001.1"/>
</dbReference>
<dbReference type="InterPro" id="IPR053145">
    <property type="entry name" value="AB_hydrolase_Est10"/>
</dbReference>
<comment type="caution">
    <text evidence="2">The sequence shown here is derived from an EMBL/GenBank/DDBJ whole genome shotgun (WGS) entry which is preliminary data.</text>
</comment>
<evidence type="ECO:0000313" key="3">
    <source>
        <dbReference type="Proteomes" id="UP001597508"/>
    </source>
</evidence>
<dbReference type="InterPro" id="IPR029058">
    <property type="entry name" value="AB_hydrolase_fold"/>
</dbReference>
<dbReference type="InterPro" id="IPR049492">
    <property type="entry name" value="BD-FAE-like_dom"/>
</dbReference>
<dbReference type="PANTHER" id="PTHR43265">
    <property type="entry name" value="ESTERASE ESTD"/>
    <property type="match status" value="1"/>
</dbReference>
<proteinExistence type="predicted"/>
<reference evidence="3" key="1">
    <citation type="journal article" date="2019" name="Int. J. Syst. Evol. Microbiol.">
        <title>The Global Catalogue of Microorganisms (GCM) 10K type strain sequencing project: providing services to taxonomists for standard genome sequencing and annotation.</title>
        <authorList>
            <consortium name="The Broad Institute Genomics Platform"/>
            <consortium name="The Broad Institute Genome Sequencing Center for Infectious Disease"/>
            <person name="Wu L."/>
            <person name="Ma J."/>
        </authorList>
    </citation>
    <scope>NUCLEOTIDE SEQUENCE [LARGE SCALE GENOMIC DNA]</scope>
    <source>
        <strain evidence="3">KCTC 52127</strain>
    </source>
</reference>
<evidence type="ECO:0000313" key="2">
    <source>
        <dbReference type="EMBL" id="MFD2566055.1"/>
    </source>
</evidence>
<dbReference type="PANTHER" id="PTHR43265:SF1">
    <property type="entry name" value="ESTERASE ESTD"/>
    <property type="match status" value="1"/>
</dbReference>
<gene>
    <name evidence="2" type="ORF">ACFSRZ_01650</name>
</gene>
<sequence length="307" mass="34129">MTRIITYFILYVAGIAVSYAQIKTEDFLIKNGNIELPGTLSYPTGAKDLVIWVHGSGTVDRNGNQPAANVKANYVKQLRDELNKNNIAFFSYDKRTSNPKNAPYFGGIVLDDFVSDAKKVVSHFTKKGQFKNITLIGHSQGSLVAMLALDNVDKYISLAGPAESIDVALVRQITNQNAEVGKIAAAHVKELKETGEVKEVNPFLVSIFAKQNFQFLKNWMSYNPVEEIKKVKVPTLIINGTKDSQITVEDAKGLHKAKSDAKLVIIEKMNHVLKVVENDSDNLNSYYSPDFKLSTELVKTITEFVKK</sequence>
<keyword evidence="3" id="KW-1185">Reference proteome</keyword>
<dbReference type="SUPFAM" id="SSF53474">
    <property type="entry name" value="alpha/beta-Hydrolases"/>
    <property type="match status" value="1"/>
</dbReference>
<dbReference type="Proteomes" id="UP001597508">
    <property type="component" value="Unassembled WGS sequence"/>
</dbReference>